<evidence type="ECO:0000313" key="1">
    <source>
        <dbReference type="Ensembl" id="ENSDLAP00005030878.1"/>
    </source>
</evidence>
<sequence>MSMLDLPMSDFNIIFIFPCVAIMQDFMDNNLDCHPTMSNFGKDLSSAPPHLWHLSCYIRWEIEEQRS</sequence>
<accession>A0A8C4FCQ2</accession>
<proteinExistence type="predicted"/>
<protein>
    <submittedName>
        <fullName evidence="1">Uncharacterized protein</fullName>
    </submittedName>
</protein>
<organism evidence="1 2">
    <name type="scientific">Dicentrarchus labrax</name>
    <name type="common">European seabass</name>
    <name type="synonym">Morone labrax</name>
    <dbReference type="NCBI Taxonomy" id="13489"/>
    <lineage>
        <taxon>Eukaryota</taxon>
        <taxon>Metazoa</taxon>
        <taxon>Chordata</taxon>
        <taxon>Craniata</taxon>
        <taxon>Vertebrata</taxon>
        <taxon>Euteleostomi</taxon>
        <taxon>Actinopterygii</taxon>
        <taxon>Neopterygii</taxon>
        <taxon>Teleostei</taxon>
        <taxon>Neoteleostei</taxon>
        <taxon>Acanthomorphata</taxon>
        <taxon>Eupercaria</taxon>
        <taxon>Moronidae</taxon>
        <taxon>Dicentrarchus</taxon>
    </lineage>
</organism>
<dbReference type="Ensembl" id="ENSDLAT00005032993.2">
    <property type="protein sequence ID" value="ENSDLAP00005030878.1"/>
    <property type="gene ID" value="ENSDLAG00005013927.2"/>
</dbReference>
<reference evidence="1" key="2">
    <citation type="submission" date="2025-09" db="UniProtKB">
        <authorList>
            <consortium name="Ensembl"/>
        </authorList>
    </citation>
    <scope>IDENTIFICATION</scope>
</reference>
<dbReference type="Proteomes" id="UP000694389">
    <property type="component" value="Unassembled WGS sequence"/>
</dbReference>
<dbReference type="AlphaFoldDB" id="A0A8C4FCQ2"/>
<keyword evidence="2" id="KW-1185">Reference proteome</keyword>
<reference evidence="1" key="1">
    <citation type="submission" date="2025-08" db="UniProtKB">
        <authorList>
            <consortium name="Ensembl"/>
        </authorList>
    </citation>
    <scope>IDENTIFICATION</scope>
</reference>
<name>A0A8C4FCQ2_DICLA</name>
<evidence type="ECO:0000313" key="2">
    <source>
        <dbReference type="Proteomes" id="UP000694389"/>
    </source>
</evidence>